<dbReference type="Pfam" id="PF13424">
    <property type="entry name" value="TPR_12"/>
    <property type="match status" value="2"/>
</dbReference>
<dbReference type="InterPro" id="IPR005158">
    <property type="entry name" value="BTAD"/>
</dbReference>
<dbReference type="Gene3D" id="1.10.10.10">
    <property type="entry name" value="Winged helix-like DNA-binding domain superfamily/Winged helix DNA-binding domain"/>
    <property type="match status" value="1"/>
</dbReference>
<dbReference type="Gene3D" id="1.25.40.10">
    <property type="entry name" value="Tetratricopeptide repeat domain"/>
    <property type="match status" value="3"/>
</dbReference>
<dbReference type="PANTHER" id="PTHR47691:SF3">
    <property type="entry name" value="HTH-TYPE TRANSCRIPTIONAL REGULATOR RV0890C-RELATED"/>
    <property type="match status" value="1"/>
</dbReference>
<sequence length="916" mass="101505">MRFGVLGPVQVWADGEPVRIAETKVRALLADLLTHEGKLVTTDRLIEDLWGGQLPANPKNTLQTRVWQLRKAIGADRVISHPSGYQLRVDPDEVDMFRFEALVAQARQEPPAARARLLAEALQLWRGPAFEDADFARPVIERLDDLRLAALEDQAEARLELGEDVSLSDLVSRHPLRERLRGLHMRALHRAGRQTEALESYHQLRRLLAEELGVDPSPELSSVYQSILAQKTNLPAPVSPLIGRAQAIAETREALREGRLVTLTGPGGVGKTRLAIEVAGSLSFSDGVWLADLTSATHVLDVVAQVLNVRGRLVDALRTRRLLLVLDNCEHLIAEAADLAQELLHAAPHLHILATSQEPLAVDGEQVLPVEPLDEASAVELFRKRARLSTVDPDVRAICRRLDGIPLALELAATRVRALGVRELAARLDDRFAVLTGERRGAPARQQTLRAMIDWSWGLLTPEEQVVLRRLSVTADGCTLDAAVDLTGGSVDVLARLVDRSLVVMPRYRLLESVAAYSQERLAEAGELEWMRQRHRTYYTELAEEASKHLRGHSQQEWLQKLDVESANFRRALNPRLAHALSWYWFLRGRFGEAQRAFERDDSPTARAWYAGFTLLIRDSAQPEIPDGDIDPRARWFLTYAQRGFNGGMEFDEPQDSWDRAIALYTKATSAFARGDFQTAQDLGEQSRALFRELGDGWGQVKAAQVLAWLAEARGDYAESVRLHENALRVAEELGLWTEASYELSGLGRIALLRGDYRTADELHTRAARLASEQSHQRGVQFAEVGLGLSARRQGNLDEASKHFRTWLDWCRRWGGDAGTALILAELGFIAEQRGTADAALALHEEGLGVARATEDPRAVALALEGLAGAHALAGRTAQAAELLAEADQLRQSVGAPLPPGERGDVDRIRERINQA</sequence>
<organism evidence="5 6">
    <name type="scientific">Kibdelosporangium aridum</name>
    <dbReference type="NCBI Taxonomy" id="2030"/>
    <lineage>
        <taxon>Bacteria</taxon>
        <taxon>Bacillati</taxon>
        <taxon>Actinomycetota</taxon>
        <taxon>Actinomycetes</taxon>
        <taxon>Pseudonocardiales</taxon>
        <taxon>Pseudonocardiaceae</taxon>
        <taxon>Kibdelosporangium</taxon>
    </lineage>
</organism>
<feature type="DNA-binding region" description="OmpR/PhoB-type" evidence="3">
    <location>
        <begin position="1"/>
        <end position="89"/>
    </location>
</feature>
<dbReference type="SMART" id="SM00382">
    <property type="entry name" value="AAA"/>
    <property type="match status" value="1"/>
</dbReference>
<dbReference type="Pfam" id="PF03704">
    <property type="entry name" value="BTAD"/>
    <property type="match status" value="1"/>
</dbReference>
<proteinExistence type="inferred from homology"/>
<dbReference type="Proteomes" id="UP000287547">
    <property type="component" value="Unassembled WGS sequence"/>
</dbReference>
<dbReference type="InterPro" id="IPR036388">
    <property type="entry name" value="WH-like_DNA-bd_sf"/>
</dbReference>
<dbReference type="OrthoDB" id="9812579at2"/>
<dbReference type="RefSeq" id="WP_037254064.1">
    <property type="nucleotide sequence ID" value="NZ_QHKI01000022.1"/>
</dbReference>
<dbReference type="SMART" id="SM00862">
    <property type="entry name" value="Trans_reg_C"/>
    <property type="match status" value="1"/>
</dbReference>
<dbReference type="InterPro" id="IPR001867">
    <property type="entry name" value="OmpR/PhoB-type_DNA-bd"/>
</dbReference>
<dbReference type="CDD" id="cd15831">
    <property type="entry name" value="BTAD"/>
    <property type="match status" value="1"/>
</dbReference>
<dbReference type="SMART" id="SM01043">
    <property type="entry name" value="BTAD"/>
    <property type="match status" value="1"/>
</dbReference>
<comment type="caution">
    <text evidence="5">The sequence shown here is derived from an EMBL/GenBank/DDBJ whole genome shotgun (WGS) entry which is preliminary data.</text>
</comment>
<dbReference type="EMBL" id="QHKI01000022">
    <property type="protein sequence ID" value="RSM82495.1"/>
    <property type="molecule type" value="Genomic_DNA"/>
</dbReference>
<comment type="similarity">
    <text evidence="1">Belongs to the AfsR/DnrI/RedD regulatory family.</text>
</comment>
<evidence type="ECO:0000313" key="6">
    <source>
        <dbReference type="Proteomes" id="UP000287547"/>
    </source>
</evidence>
<evidence type="ECO:0000256" key="2">
    <source>
        <dbReference type="ARBA" id="ARBA00023125"/>
    </source>
</evidence>
<dbReference type="GO" id="GO:0003677">
    <property type="term" value="F:DNA binding"/>
    <property type="evidence" value="ECO:0007669"/>
    <property type="project" value="UniProtKB-UniRule"/>
</dbReference>
<dbReference type="GO" id="GO:0006355">
    <property type="term" value="P:regulation of DNA-templated transcription"/>
    <property type="evidence" value="ECO:0007669"/>
    <property type="project" value="InterPro"/>
</dbReference>
<protein>
    <submittedName>
        <fullName evidence="5">AfsR family transcriptional regulator</fullName>
    </submittedName>
</protein>
<dbReference type="PANTHER" id="PTHR47691">
    <property type="entry name" value="REGULATOR-RELATED"/>
    <property type="match status" value="1"/>
</dbReference>
<dbReference type="SUPFAM" id="SSF48452">
    <property type="entry name" value="TPR-like"/>
    <property type="match status" value="3"/>
</dbReference>
<name>A0A428Z5X7_KIBAR</name>
<dbReference type="SUPFAM" id="SSF46894">
    <property type="entry name" value="C-terminal effector domain of the bipartite response regulators"/>
    <property type="match status" value="1"/>
</dbReference>
<dbReference type="AlphaFoldDB" id="A0A428Z5X7"/>
<dbReference type="GO" id="GO:0000160">
    <property type="term" value="P:phosphorelay signal transduction system"/>
    <property type="evidence" value="ECO:0007669"/>
    <property type="project" value="InterPro"/>
</dbReference>
<dbReference type="Pfam" id="PF00486">
    <property type="entry name" value="Trans_reg_C"/>
    <property type="match status" value="1"/>
</dbReference>
<keyword evidence="2 3" id="KW-0238">DNA-binding</keyword>
<gene>
    <name evidence="5" type="ORF">DMH04_25115</name>
</gene>
<evidence type="ECO:0000313" key="5">
    <source>
        <dbReference type="EMBL" id="RSM82495.1"/>
    </source>
</evidence>
<dbReference type="InterPro" id="IPR003593">
    <property type="entry name" value="AAA+_ATPase"/>
</dbReference>
<dbReference type="InterPro" id="IPR027417">
    <property type="entry name" value="P-loop_NTPase"/>
</dbReference>
<dbReference type="InterPro" id="IPR011990">
    <property type="entry name" value="TPR-like_helical_dom_sf"/>
</dbReference>
<dbReference type="SUPFAM" id="SSF52540">
    <property type="entry name" value="P-loop containing nucleoside triphosphate hydrolases"/>
    <property type="match status" value="1"/>
</dbReference>
<dbReference type="SMART" id="SM00028">
    <property type="entry name" value="TPR"/>
    <property type="match status" value="4"/>
</dbReference>
<reference evidence="5 6" key="1">
    <citation type="submission" date="2018-05" db="EMBL/GenBank/DDBJ databases">
        <title>Evolution of GPA BGCs.</title>
        <authorList>
            <person name="Waglechner N."/>
            <person name="Wright G.D."/>
        </authorList>
    </citation>
    <scope>NUCLEOTIDE SEQUENCE [LARGE SCALE GENOMIC DNA]</scope>
    <source>
        <strain evidence="5 6">A82846</strain>
    </source>
</reference>
<evidence type="ECO:0000256" key="3">
    <source>
        <dbReference type="PROSITE-ProRule" id="PRU01091"/>
    </source>
</evidence>
<feature type="domain" description="OmpR/PhoB-type" evidence="4">
    <location>
        <begin position="1"/>
        <end position="89"/>
    </location>
</feature>
<dbReference type="InterPro" id="IPR019734">
    <property type="entry name" value="TPR_rpt"/>
</dbReference>
<dbReference type="InterPro" id="IPR016032">
    <property type="entry name" value="Sig_transdc_resp-reg_C-effctor"/>
</dbReference>
<evidence type="ECO:0000256" key="1">
    <source>
        <dbReference type="ARBA" id="ARBA00005820"/>
    </source>
</evidence>
<dbReference type="PROSITE" id="PS51755">
    <property type="entry name" value="OMPR_PHOB"/>
    <property type="match status" value="1"/>
</dbReference>
<accession>A0A428Z5X7</accession>
<evidence type="ECO:0000259" key="4">
    <source>
        <dbReference type="PROSITE" id="PS51755"/>
    </source>
</evidence>